<evidence type="ECO:0000259" key="11">
    <source>
        <dbReference type="Pfam" id="PF05191"/>
    </source>
</evidence>
<protein>
    <recommendedName>
        <fullName evidence="8 10">Adenylate kinase</fullName>
        <shortName evidence="8">AK</shortName>
        <ecNumber evidence="8 10">2.7.4.3</ecNumber>
    </recommendedName>
    <alternativeName>
        <fullName evidence="8">ATP-AMP transphosphorylase</fullName>
    </alternativeName>
    <alternativeName>
        <fullName evidence="8">ATP:AMP phosphotransferase</fullName>
    </alternativeName>
    <alternativeName>
        <fullName evidence="8">Adenylate monophosphate kinase</fullName>
    </alternativeName>
</protein>
<dbReference type="InterPro" id="IPR033690">
    <property type="entry name" value="Adenylat_kinase_CS"/>
</dbReference>
<dbReference type="GO" id="GO:0044209">
    <property type="term" value="P:AMP salvage"/>
    <property type="evidence" value="ECO:0007669"/>
    <property type="project" value="UniProtKB-UniRule"/>
</dbReference>
<comment type="similarity">
    <text evidence="8 9">Belongs to the adenylate kinase family.</text>
</comment>
<dbReference type="EMBL" id="JACRSR010000002">
    <property type="protein sequence ID" value="MBC8531589.1"/>
    <property type="molecule type" value="Genomic_DNA"/>
</dbReference>
<evidence type="ECO:0000256" key="5">
    <source>
        <dbReference type="ARBA" id="ARBA00022777"/>
    </source>
</evidence>
<dbReference type="Proteomes" id="UP000623172">
    <property type="component" value="Unassembled WGS sequence"/>
</dbReference>
<accession>A0A926HPF0</accession>
<feature type="binding site" evidence="8">
    <location>
        <begin position="86"/>
        <end position="89"/>
    </location>
    <ligand>
        <name>AMP</name>
        <dbReference type="ChEBI" id="CHEBI:456215"/>
    </ligand>
</feature>
<dbReference type="PROSITE" id="PS00113">
    <property type="entry name" value="ADENYLATE_KINASE"/>
    <property type="match status" value="1"/>
</dbReference>
<feature type="binding site" evidence="8">
    <location>
        <position position="164"/>
    </location>
    <ligand>
        <name>AMP</name>
        <dbReference type="ChEBI" id="CHEBI:456215"/>
    </ligand>
</feature>
<evidence type="ECO:0000256" key="10">
    <source>
        <dbReference type="RuleBase" id="RU003331"/>
    </source>
</evidence>
<evidence type="ECO:0000256" key="2">
    <source>
        <dbReference type="ARBA" id="ARBA00022723"/>
    </source>
</evidence>
<feature type="binding site" evidence="8">
    <location>
        <position position="93"/>
    </location>
    <ligand>
        <name>AMP</name>
        <dbReference type="ChEBI" id="CHEBI:456215"/>
    </ligand>
</feature>
<dbReference type="PRINTS" id="PR00094">
    <property type="entry name" value="ADENYLTKNASE"/>
</dbReference>
<dbReference type="CDD" id="cd01428">
    <property type="entry name" value="ADK"/>
    <property type="match status" value="1"/>
</dbReference>
<dbReference type="NCBIfam" id="NF011100">
    <property type="entry name" value="PRK14527.1"/>
    <property type="match status" value="1"/>
</dbReference>
<evidence type="ECO:0000313" key="12">
    <source>
        <dbReference type="EMBL" id="MBC8531589.1"/>
    </source>
</evidence>
<comment type="subunit">
    <text evidence="8 10">Monomer.</text>
</comment>
<keyword evidence="4 8" id="KW-0547">Nucleotide-binding</keyword>
<comment type="caution">
    <text evidence="8">Lacks conserved residue(s) required for the propagation of feature annotation.</text>
</comment>
<dbReference type="AlphaFoldDB" id="A0A926HPF0"/>
<dbReference type="InterPro" id="IPR006259">
    <property type="entry name" value="Adenyl_kin_sub"/>
</dbReference>
<feature type="binding site" evidence="8">
    <location>
        <position position="146"/>
    </location>
    <ligand>
        <name>Zn(2+)</name>
        <dbReference type="ChEBI" id="CHEBI:29105"/>
        <note>structural</note>
    </ligand>
</feature>
<feature type="binding site" evidence="8">
    <location>
        <position position="153"/>
    </location>
    <ligand>
        <name>AMP</name>
        <dbReference type="ChEBI" id="CHEBI:456215"/>
    </ligand>
</feature>
<dbReference type="RefSeq" id="WP_249316210.1">
    <property type="nucleotide sequence ID" value="NZ_JACRSR010000002.1"/>
</dbReference>
<dbReference type="InterPro" id="IPR000850">
    <property type="entry name" value="Adenylat/UMP-CMP_kin"/>
</dbReference>
<dbReference type="NCBIfam" id="NF001381">
    <property type="entry name" value="PRK00279.1-3"/>
    <property type="match status" value="1"/>
</dbReference>
<gene>
    <name evidence="8" type="primary">adk</name>
    <name evidence="12" type="ORF">H8696_06965</name>
</gene>
<feature type="binding site" evidence="8">
    <location>
        <position position="129"/>
    </location>
    <ligand>
        <name>Zn(2+)</name>
        <dbReference type="ChEBI" id="CHEBI:29105"/>
        <note>structural</note>
    </ligand>
</feature>
<keyword evidence="6 8" id="KW-0862">Zinc</keyword>
<dbReference type="SUPFAM" id="SSF52540">
    <property type="entry name" value="P-loop containing nucleoside triphosphate hydrolases"/>
    <property type="match status" value="1"/>
</dbReference>
<keyword evidence="3 8" id="KW-0545">Nucleotide biosynthesis</keyword>
<feature type="binding site" evidence="8">
    <location>
        <position position="126"/>
    </location>
    <ligand>
        <name>Zn(2+)</name>
        <dbReference type="ChEBI" id="CHEBI:29105"/>
        <note>structural</note>
    </ligand>
</feature>
<feature type="region of interest" description="NMP" evidence="8">
    <location>
        <begin position="30"/>
        <end position="59"/>
    </location>
</feature>
<comment type="caution">
    <text evidence="12">The sequence shown here is derived from an EMBL/GenBank/DDBJ whole genome shotgun (WGS) entry which is preliminary data.</text>
</comment>
<keyword evidence="5 8" id="KW-0418">Kinase</keyword>
<organism evidence="12 13">
    <name type="scientific">Gehongia tenuis</name>
    <dbReference type="NCBI Taxonomy" id="2763655"/>
    <lineage>
        <taxon>Bacteria</taxon>
        <taxon>Bacillati</taxon>
        <taxon>Bacillota</taxon>
        <taxon>Clostridia</taxon>
        <taxon>Christensenellales</taxon>
        <taxon>Christensenellaceae</taxon>
        <taxon>Gehongia</taxon>
    </lineage>
</organism>
<dbReference type="Pfam" id="PF00406">
    <property type="entry name" value="ADK"/>
    <property type="match status" value="1"/>
</dbReference>
<evidence type="ECO:0000256" key="3">
    <source>
        <dbReference type="ARBA" id="ARBA00022727"/>
    </source>
</evidence>
<sequence>MKVVFLGPPGAGKGTQAVRISEHFNVPHISTGDIFRKNIKGKTPLGLKVQSYLDQGLLVPDDVTIEILLSRLTEADCQERGYLLDGFPRTLAQAEAVDGKIELDAVINVDVPEEKLLPRLTGRRVCKDCGATYHVSTLQGEACEKCGGPLIQRDDDKEATVLNRLKVYRELTQPLEDFYAEKGLLHTVDGALAIDEVQQAIVDILKGFQ</sequence>
<dbReference type="EC" id="2.7.4.3" evidence="8 10"/>
<dbReference type="Pfam" id="PF05191">
    <property type="entry name" value="ADK_lid"/>
    <property type="match status" value="1"/>
</dbReference>
<keyword evidence="13" id="KW-1185">Reference proteome</keyword>
<feature type="binding site" evidence="8">
    <location>
        <begin position="57"/>
        <end position="59"/>
    </location>
    <ligand>
        <name>AMP</name>
        <dbReference type="ChEBI" id="CHEBI:456215"/>
    </ligand>
</feature>
<dbReference type="HAMAP" id="MF_00235">
    <property type="entry name" value="Adenylate_kinase_Adk"/>
    <property type="match status" value="1"/>
</dbReference>
<dbReference type="SUPFAM" id="SSF57774">
    <property type="entry name" value="Microbial and mitochondrial ADK, insert 'zinc finger' domain"/>
    <property type="match status" value="1"/>
</dbReference>
<dbReference type="Gene3D" id="3.40.50.300">
    <property type="entry name" value="P-loop containing nucleotide triphosphate hydrolases"/>
    <property type="match status" value="1"/>
</dbReference>
<feature type="binding site" evidence="8">
    <location>
        <begin position="132"/>
        <end position="133"/>
    </location>
    <ligand>
        <name>ATP</name>
        <dbReference type="ChEBI" id="CHEBI:30616"/>
    </ligand>
</feature>
<keyword evidence="7 8" id="KW-0067">ATP-binding</keyword>
<feature type="binding site" evidence="8">
    <location>
        <position position="123"/>
    </location>
    <ligand>
        <name>ATP</name>
        <dbReference type="ChEBI" id="CHEBI:30616"/>
    </ligand>
</feature>
<dbReference type="InterPro" id="IPR036193">
    <property type="entry name" value="ADK_active_lid_dom_sf"/>
</dbReference>
<feature type="binding site" evidence="8">
    <location>
        <begin position="10"/>
        <end position="15"/>
    </location>
    <ligand>
        <name>ATP</name>
        <dbReference type="ChEBI" id="CHEBI:30616"/>
    </ligand>
</feature>
<evidence type="ECO:0000313" key="13">
    <source>
        <dbReference type="Proteomes" id="UP000623172"/>
    </source>
</evidence>
<dbReference type="GO" id="GO:0008270">
    <property type="term" value="F:zinc ion binding"/>
    <property type="evidence" value="ECO:0007669"/>
    <property type="project" value="UniProtKB-UniRule"/>
</dbReference>
<dbReference type="GO" id="GO:0005524">
    <property type="term" value="F:ATP binding"/>
    <property type="evidence" value="ECO:0007669"/>
    <property type="project" value="UniProtKB-UniRule"/>
</dbReference>
<feature type="binding site" evidence="8">
    <location>
        <position position="192"/>
    </location>
    <ligand>
        <name>ATP</name>
        <dbReference type="ChEBI" id="CHEBI:30616"/>
    </ligand>
</feature>
<dbReference type="InterPro" id="IPR027417">
    <property type="entry name" value="P-loop_NTPase"/>
</dbReference>
<keyword evidence="8" id="KW-0963">Cytoplasm</keyword>
<comment type="domain">
    <text evidence="8">Consists of three domains, a large central CORE domain and two small peripheral domains, NMPbind and LID, which undergo movements during catalysis. The LID domain closes over the site of phosphoryl transfer upon ATP binding. Assembling and dissambling the active center during each catalytic cycle provides an effective means to prevent ATP hydrolysis. Some bacteria have evolved a zinc-coordinating structure that stabilizes the LID domain.</text>
</comment>
<dbReference type="NCBIfam" id="TIGR01351">
    <property type="entry name" value="adk"/>
    <property type="match status" value="1"/>
</dbReference>
<feature type="binding site" evidence="8">
    <location>
        <position position="36"/>
    </location>
    <ligand>
        <name>AMP</name>
        <dbReference type="ChEBI" id="CHEBI:456215"/>
    </ligand>
</feature>
<reference evidence="12" key="1">
    <citation type="submission" date="2020-08" db="EMBL/GenBank/DDBJ databases">
        <title>Genome public.</title>
        <authorList>
            <person name="Liu C."/>
            <person name="Sun Q."/>
        </authorList>
    </citation>
    <scope>NUCLEOTIDE SEQUENCE</scope>
    <source>
        <strain evidence="12">NSJ-53</strain>
    </source>
</reference>
<dbReference type="PANTHER" id="PTHR23359">
    <property type="entry name" value="NUCLEOTIDE KINASE"/>
    <property type="match status" value="1"/>
</dbReference>
<feature type="domain" description="Adenylate kinase active site lid" evidence="11">
    <location>
        <begin position="123"/>
        <end position="155"/>
    </location>
</feature>
<comment type="subcellular location">
    <subcellularLocation>
        <location evidence="8 10">Cytoplasm</location>
    </subcellularLocation>
</comment>
<comment type="catalytic activity">
    <reaction evidence="8 10">
        <text>AMP + ATP = 2 ADP</text>
        <dbReference type="Rhea" id="RHEA:12973"/>
        <dbReference type="ChEBI" id="CHEBI:30616"/>
        <dbReference type="ChEBI" id="CHEBI:456215"/>
        <dbReference type="ChEBI" id="CHEBI:456216"/>
        <dbReference type="EC" id="2.7.4.3"/>
    </reaction>
</comment>
<evidence type="ECO:0000256" key="4">
    <source>
        <dbReference type="ARBA" id="ARBA00022741"/>
    </source>
</evidence>
<dbReference type="InterPro" id="IPR007862">
    <property type="entry name" value="Adenylate_kinase_lid-dom"/>
</dbReference>
<keyword evidence="2 8" id="KW-0479">Metal-binding</keyword>
<dbReference type="NCBIfam" id="NF001380">
    <property type="entry name" value="PRK00279.1-2"/>
    <property type="match status" value="1"/>
</dbReference>
<keyword evidence="1 8" id="KW-0808">Transferase</keyword>
<dbReference type="GO" id="GO:0005737">
    <property type="term" value="C:cytoplasm"/>
    <property type="evidence" value="ECO:0007669"/>
    <property type="project" value="UniProtKB-SubCell"/>
</dbReference>
<evidence type="ECO:0000256" key="6">
    <source>
        <dbReference type="ARBA" id="ARBA00022833"/>
    </source>
</evidence>
<proteinExistence type="inferred from homology"/>
<dbReference type="FunFam" id="3.40.50.300:FF:000106">
    <property type="entry name" value="Adenylate kinase mitochondrial"/>
    <property type="match status" value="1"/>
</dbReference>
<evidence type="ECO:0000256" key="8">
    <source>
        <dbReference type="HAMAP-Rule" id="MF_00235"/>
    </source>
</evidence>
<dbReference type="GO" id="GO:0004017">
    <property type="term" value="F:AMP kinase activity"/>
    <property type="evidence" value="ECO:0007669"/>
    <property type="project" value="UniProtKB-UniRule"/>
</dbReference>
<feature type="binding site" evidence="8">
    <location>
        <position position="31"/>
    </location>
    <ligand>
        <name>AMP</name>
        <dbReference type="ChEBI" id="CHEBI:456215"/>
    </ligand>
</feature>
<evidence type="ECO:0000256" key="1">
    <source>
        <dbReference type="ARBA" id="ARBA00022679"/>
    </source>
</evidence>
<evidence type="ECO:0000256" key="7">
    <source>
        <dbReference type="ARBA" id="ARBA00022840"/>
    </source>
</evidence>
<comment type="function">
    <text evidence="8">Catalyzes the reversible transfer of the terminal phosphate group between ATP and AMP. Plays an important role in cellular energy homeostasis and in adenine nucleotide metabolism.</text>
</comment>
<name>A0A926HPF0_9FIRM</name>
<evidence type="ECO:0000256" key="9">
    <source>
        <dbReference type="RuleBase" id="RU003330"/>
    </source>
</evidence>
<comment type="pathway">
    <text evidence="8">Purine metabolism; AMP biosynthesis via salvage pathway; AMP from ADP: step 1/1.</text>
</comment>